<dbReference type="Proteomes" id="UP001464891">
    <property type="component" value="Unassembled WGS sequence"/>
</dbReference>
<dbReference type="EMBL" id="JAMPKM010000001">
    <property type="protein sequence ID" value="MEP0816086.1"/>
    <property type="molecule type" value="Genomic_DNA"/>
</dbReference>
<evidence type="ECO:0000313" key="5">
    <source>
        <dbReference type="Proteomes" id="UP001464891"/>
    </source>
</evidence>
<dbReference type="InterPro" id="IPR036318">
    <property type="entry name" value="FAD-bd_PCMH-like_sf"/>
</dbReference>
<dbReference type="InterPro" id="IPR006094">
    <property type="entry name" value="Oxid_FAD_bind_N"/>
</dbReference>
<evidence type="ECO:0000256" key="2">
    <source>
        <dbReference type="ARBA" id="ARBA00022827"/>
    </source>
</evidence>
<dbReference type="SUPFAM" id="SSF55103">
    <property type="entry name" value="FAD-linked oxidases, C-terminal domain"/>
    <property type="match status" value="1"/>
</dbReference>
<dbReference type="PANTHER" id="PTHR11748:SF103">
    <property type="entry name" value="GLYCOLATE OXIDASE SUBUNIT GLCE"/>
    <property type="match status" value="1"/>
</dbReference>
<dbReference type="InterPro" id="IPR016169">
    <property type="entry name" value="FAD-bd_PCMH_sub2"/>
</dbReference>
<proteinExistence type="predicted"/>
<reference evidence="4 5" key="1">
    <citation type="submission" date="2022-04" db="EMBL/GenBank/DDBJ databases">
        <title>Positive selection, recombination, and allopatry shape intraspecific diversity of widespread and dominant cyanobacteria.</title>
        <authorList>
            <person name="Wei J."/>
            <person name="Shu W."/>
            <person name="Hu C."/>
        </authorList>
    </citation>
    <scope>NUCLEOTIDE SEQUENCE [LARGE SCALE GENOMIC DNA]</scope>
    <source>
        <strain evidence="4 5">GB2-A4</strain>
    </source>
</reference>
<dbReference type="RefSeq" id="WP_190431765.1">
    <property type="nucleotide sequence ID" value="NZ_JAMPKM010000001.1"/>
</dbReference>
<keyword evidence="1" id="KW-0285">Flavoprotein</keyword>
<accession>A0ABV0J2U0</accession>
<name>A0ABV0J2U0_9CYAN</name>
<sequence length="451" mass="47340">MAAIPTEDYANAPRLDAPIEELTSIVGAENIRSYGELSEPWQQAIAQAVAPGTQISGVVYPGTSAELAEVVRQAAEHQWGILPCGNGSKLGWGGLGSDITLVVSTQRLSKVIEHAVGDLTVTAEAGTKFADLQALLAKAGQFLALDPAYPETATLGGIVATSDAGSLRQRYGGVRDMLLGLSLVRADGAIAKAGGRVVKNVAGYDLMKLISGSYGTLGILTQVTFRLYPLQTNSGTVILTGEAEAIAQAIQTLLHSALTPTALDVLSTATVTNLQIGKGMGLVARFQSMASSVKAQIDRVLELGQTLSLSSHLYADTDEQQLWQRLAASTSADSSEPIVCKIGVKPAEAIAVLAQTEAITSQTAAGLIHASSGLGKLYLDSQATSPATLLELRTLYQAHGGFLSVLQAPIAVKQEFEVWGYAGNGLDLMRRLKHQFDPKNLLSPHRFVGGI</sequence>
<gene>
    <name evidence="4" type="ORF">NC998_03135</name>
</gene>
<dbReference type="PROSITE" id="PS51387">
    <property type="entry name" value="FAD_PCMH"/>
    <property type="match status" value="1"/>
</dbReference>
<dbReference type="Gene3D" id="3.30.465.10">
    <property type="match status" value="1"/>
</dbReference>
<comment type="caution">
    <text evidence="4">The sequence shown here is derived from an EMBL/GenBank/DDBJ whole genome shotgun (WGS) entry which is preliminary data.</text>
</comment>
<keyword evidence="5" id="KW-1185">Reference proteome</keyword>
<organism evidence="4 5">
    <name type="scientific">Trichocoleus desertorum GB2-A4</name>
    <dbReference type="NCBI Taxonomy" id="2933944"/>
    <lineage>
        <taxon>Bacteria</taxon>
        <taxon>Bacillati</taxon>
        <taxon>Cyanobacteriota</taxon>
        <taxon>Cyanophyceae</taxon>
        <taxon>Leptolyngbyales</taxon>
        <taxon>Trichocoleusaceae</taxon>
        <taxon>Trichocoleus</taxon>
    </lineage>
</organism>
<feature type="domain" description="FAD-binding PCMH-type" evidence="3">
    <location>
        <begin position="51"/>
        <end position="230"/>
    </location>
</feature>
<keyword evidence="2" id="KW-0274">FAD</keyword>
<dbReference type="SUPFAM" id="SSF56176">
    <property type="entry name" value="FAD-binding/transporter-associated domain-like"/>
    <property type="match status" value="1"/>
</dbReference>
<protein>
    <submittedName>
        <fullName evidence="4">FAD-binding oxidoreductase</fullName>
    </submittedName>
</protein>
<dbReference type="Pfam" id="PF01565">
    <property type="entry name" value="FAD_binding_4"/>
    <property type="match status" value="1"/>
</dbReference>
<evidence type="ECO:0000259" key="3">
    <source>
        <dbReference type="PROSITE" id="PS51387"/>
    </source>
</evidence>
<dbReference type="InterPro" id="IPR016166">
    <property type="entry name" value="FAD-bd_PCMH"/>
</dbReference>
<evidence type="ECO:0000313" key="4">
    <source>
        <dbReference type="EMBL" id="MEP0816086.1"/>
    </source>
</evidence>
<dbReference type="InterPro" id="IPR016164">
    <property type="entry name" value="FAD-linked_Oxase-like_C"/>
</dbReference>
<evidence type="ECO:0000256" key="1">
    <source>
        <dbReference type="ARBA" id="ARBA00022630"/>
    </source>
</evidence>
<dbReference type="PANTHER" id="PTHR11748">
    <property type="entry name" value="D-LACTATE DEHYDROGENASE"/>
    <property type="match status" value="1"/>
</dbReference>